<dbReference type="Proteomes" id="UP001054945">
    <property type="component" value="Unassembled WGS sequence"/>
</dbReference>
<evidence type="ECO:0000313" key="2">
    <source>
        <dbReference type="Proteomes" id="UP001054945"/>
    </source>
</evidence>
<keyword evidence="2" id="KW-1185">Reference proteome</keyword>
<gene>
    <name evidence="1" type="ORF">CEXT_279871</name>
</gene>
<reference evidence="1 2" key="1">
    <citation type="submission" date="2021-06" db="EMBL/GenBank/DDBJ databases">
        <title>Caerostris extrusa draft genome.</title>
        <authorList>
            <person name="Kono N."/>
            <person name="Arakawa K."/>
        </authorList>
    </citation>
    <scope>NUCLEOTIDE SEQUENCE [LARGE SCALE GENOMIC DNA]</scope>
</reference>
<sequence>MRRPSHQLSRTEAGTEAVRRATVGMRSLTPRGTVAERGEPAITAVKLIMMCFSALPLFAYDGSPNGSASPSLQCSAQQFTEMSQGLAMGNQRTSPPFFFMTTCSSVCSSKSRQDSRSKGRLVLECRKK</sequence>
<dbReference type="AlphaFoldDB" id="A0AAV4XQK3"/>
<organism evidence="1 2">
    <name type="scientific">Caerostris extrusa</name>
    <name type="common">Bark spider</name>
    <name type="synonym">Caerostris bankana</name>
    <dbReference type="NCBI Taxonomy" id="172846"/>
    <lineage>
        <taxon>Eukaryota</taxon>
        <taxon>Metazoa</taxon>
        <taxon>Ecdysozoa</taxon>
        <taxon>Arthropoda</taxon>
        <taxon>Chelicerata</taxon>
        <taxon>Arachnida</taxon>
        <taxon>Araneae</taxon>
        <taxon>Araneomorphae</taxon>
        <taxon>Entelegynae</taxon>
        <taxon>Araneoidea</taxon>
        <taxon>Araneidae</taxon>
        <taxon>Caerostris</taxon>
    </lineage>
</organism>
<name>A0AAV4XQK3_CAEEX</name>
<comment type="caution">
    <text evidence="1">The sequence shown here is derived from an EMBL/GenBank/DDBJ whole genome shotgun (WGS) entry which is preliminary data.</text>
</comment>
<proteinExistence type="predicted"/>
<evidence type="ECO:0000313" key="1">
    <source>
        <dbReference type="EMBL" id="GIY96256.1"/>
    </source>
</evidence>
<protein>
    <submittedName>
        <fullName evidence="1">Uncharacterized protein</fullName>
    </submittedName>
</protein>
<dbReference type="EMBL" id="BPLR01018023">
    <property type="protein sequence ID" value="GIY96256.1"/>
    <property type="molecule type" value="Genomic_DNA"/>
</dbReference>
<accession>A0AAV4XQK3</accession>